<evidence type="ECO:0000259" key="6">
    <source>
        <dbReference type="Pfam" id="PF00294"/>
    </source>
</evidence>
<gene>
    <name evidence="7" type="ORF">L0668_15900</name>
</gene>
<organism evidence="7 8">
    <name type="scientific">Paraglaciecola algarum</name>
    <dbReference type="NCBI Taxonomy" id="3050085"/>
    <lineage>
        <taxon>Bacteria</taxon>
        <taxon>Pseudomonadati</taxon>
        <taxon>Pseudomonadota</taxon>
        <taxon>Gammaproteobacteria</taxon>
        <taxon>Alteromonadales</taxon>
        <taxon>Alteromonadaceae</taxon>
        <taxon>Paraglaciecola</taxon>
    </lineage>
</organism>
<dbReference type="GO" id="GO:0016301">
    <property type="term" value="F:kinase activity"/>
    <property type="evidence" value="ECO:0007669"/>
    <property type="project" value="UniProtKB-KW"/>
</dbReference>
<comment type="caution">
    <text evidence="7">The sequence shown here is derived from an EMBL/GenBank/DDBJ whole genome shotgun (WGS) entry which is preliminary data.</text>
</comment>
<name>A0ABS9DB57_9ALTE</name>
<dbReference type="SUPFAM" id="SSF53613">
    <property type="entry name" value="Ribokinase-like"/>
    <property type="match status" value="1"/>
</dbReference>
<evidence type="ECO:0000256" key="2">
    <source>
        <dbReference type="ARBA" id="ARBA00022679"/>
    </source>
</evidence>
<dbReference type="Gene3D" id="3.40.1190.20">
    <property type="match status" value="1"/>
</dbReference>
<reference evidence="7 8" key="1">
    <citation type="submission" date="2022-01" db="EMBL/GenBank/DDBJ databases">
        <title>Paraglaciecola sp. G1-23.</title>
        <authorList>
            <person name="Jin M.S."/>
            <person name="Han D.M."/>
            <person name="Kim H.M."/>
            <person name="Jeon C.O."/>
        </authorList>
    </citation>
    <scope>NUCLEOTIDE SEQUENCE [LARGE SCALE GENOMIC DNA]</scope>
    <source>
        <strain evidence="7 8">G1-23</strain>
    </source>
</reference>
<comment type="similarity">
    <text evidence="1">Belongs to the carbohydrate kinase PfkB family.</text>
</comment>
<evidence type="ECO:0000313" key="7">
    <source>
        <dbReference type="EMBL" id="MCF2949605.1"/>
    </source>
</evidence>
<keyword evidence="5" id="KW-0067">ATP-binding</keyword>
<dbReference type="EMBL" id="JAKGAS010000009">
    <property type="protein sequence ID" value="MCF2949605.1"/>
    <property type="molecule type" value="Genomic_DNA"/>
</dbReference>
<protein>
    <submittedName>
        <fullName evidence="7">PfkB family carbohydrate kinase</fullName>
    </submittedName>
</protein>
<feature type="domain" description="Carbohydrate kinase PfkB" evidence="6">
    <location>
        <begin position="5"/>
        <end position="305"/>
    </location>
</feature>
<dbReference type="RefSeq" id="WP_235313709.1">
    <property type="nucleotide sequence ID" value="NZ_JAKGAS010000009.1"/>
</dbReference>
<dbReference type="PANTHER" id="PTHR43085">
    <property type="entry name" value="HEXOKINASE FAMILY MEMBER"/>
    <property type="match status" value="1"/>
</dbReference>
<proteinExistence type="inferred from homology"/>
<evidence type="ECO:0000313" key="8">
    <source>
        <dbReference type="Proteomes" id="UP001521137"/>
    </source>
</evidence>
<dbReference type="Pfam" id="PF00294">
    <property type="entry name" value="PfkB"/>
    <property type="match status" value="1"/>
</dbReference>
<dbReference type="InterPro" id="IPR029056">
    <property type="entry name" value="Ribokinase-like"/>
</dbReference>
<dbReference type="Proteomes" id="UP001521137">
    <property type="component" value="Unassembled WGS sequence"/>
</dbReference>
<keyword evidence="4 7" id="KW-0418">Kinase</keyword>
<evidence type="ECO:0000256" key="4">
    <source>
        <dbReference type="ARBA" id="ARBA00022777"/>
    </source>
</evidence>
<sequence>MENIQVAVFGEALIDMISQEHGVFKSLVGGSPFNVCRAISRQNINCLYMSPIANDELGKQIAQMAKCEGIDAPFVGKSNKPTSLAIVTTDDNGLPAYTLYRDNIADFDISAEEVIKNIPDDLALFHTGSLVLVPEKRAFLLQIFEYLQTKNIPISIDINMRKLGTVDTDDYHQTVITLMKYANYLKVSDEDLAILGIESEQQNYCQSLAKTAGISVIALTKGEHGASLISQDFHIDGQGLTPSNFIDTVGAGDTFFASLLSYILRNKLQTQPLTVSSHTLFESALNYAQVGASINISREGCQPPNIDEIKTVASKLNIQI</sequence>
<keyword evidence="8" id="KW-1185">Reference proteome</keyword>
<accession>A0ABS9DB57</accession>
<dbReference type="InterPro" id="IPR050306">
    <property type="entry name" value="PfkB_Carbo_kinase"/>
</dbReference>
<evidence type="ECO:0000256" key="3">
    <source>
        <dbReference type="ARBA" id="ARBA00022741"/>
    </source>
</evidence>
<evidence type="ECO:0000256" key="1">
    <source>
        <dbReference type="ARBA" id="ARBA00010688"/>
    </source>
</evidence>
<keyword evidence="3" id="KW-0547">Nucleotide-binding</keyword>
<dbReference type="PANTHER" id="PTHR43085:SF1">
    <property type="entry name" value="PSEUDOURIDINE KINASE-RELATED"/>
    <property type="match status" value="1"/>
</dbReference>
<evidence type="ECO:0000256" key="5">
    <source>
        <dbReference type="ARBA" id="ARBA00022840"/>
    </source>
</evidence>
<dbReference type="InterPro" id="IPR011611">
    <property type="entry name" value="PfkB_dom"/>
</dbReference>
<keyword evidence="2" id="KW-0808">Transferase</keyword>